<accession>A0A563W1Z2</accession>
<evidence type="ECO:0000313" key="2">
    <source>
        <dbReference type="Proteomes" id="UP000320055"/>
    </source>
</evidence>
<dbReference type="Proteomes" id="UP000320055">
    <property type="component" value="Unassembled WGS sequence"/>
</dbReference>
<sequence length="310" mass="33292">MVISSGMITALLIGNEIIVVSPIAVGAGTSASIGTIAVEAAAKSFLRESLKPLLIKWSAAGGISGVFGSAAAGTIAFLSSPYVLVAGGVVSAVLVGKAVYEAVQKSDNDFQYSVAVAASASGSPPPPPPPPPPGGFEAEFIEILLKLIVKYKWKLVKALIKAAQASEDGKDGSKVFLEELSFFVAGKELAYIFKKLELFTETKYFGDCSSYLSKLIVGGIKNTYHGKSSKEFSMTAIDKLCQKILFEGLDVILEEHYRISLNDKAEAKELLRELLGEIYVIKGLDKEFKRLKENKHKAKPNKSHLKLKFS</sequence>
<dbReference type="SUPFAM" id="SSF101447">
    <property type="entry name" value="Formin homology 2 domain (FH2 domain)"/>
    <property type="match status" value="1"/>
</dbReference>
<organism evidence="1 2">
    <name type="scientific">Hyella patelloides LEGE 07179</name>
    <dbReference type="NCBI Taxonomy" id="945734"/>
    <lineage>
        <taxon>Bacteria</taxon>
        <taxon>Bacillati</taxon>
        <taxon>Cyanobacteriota</taxon>
        <taxon>Cyanophyceae</taxon>
        <taxon>Pleurocapsales</taxon>
        <taxon>Hyellaceae</taxon>
        <taxon>Hyella</taxon>
    </lineage>
</organism>
<proteinExistence type="predicted"/>
<dbReference type="RefSeq" id="WP_144876124.1">
    <property type="nucleotide sequence ID" value="NZ_LR214370.1"/>
</dbReference>
<keyword evidence="2" id="KW-1185">Reference proteome</keyword>
<dbReference type="EMBL" id="CAACVJ010000598">
    <property type="protein sequence ID" value="VEP17712.1"/>
    <property type="molecule type" value="Genomic_DNA"/>
</dbReference>
<protein>
    <submittedName>
        <fullName evidence="1">Uncharacterized protein</fullName>
    </submittedName>
</protein>
<dbReference type="AlphaFoldDB" id="A0A563W1Z2"/>
<gene>
    <name evidence="1" type="ORF">H1P_6370002</name>
</gene>
<reference evidence="1 2" key="1">
    <citation type="submission" date="2019-01" db="EMBL/GenBank/DDBJ databases">
        <authorList>
            <person name="Brito A."/>
        </authorList>
    </citation>
    <scope>NUCLEOTIDE SEQUENCE [LARGE SCALE GENOMIC DNA]</scope>
    <source>
        <strain evidence="1">1</strain>
    </source>
</reference>
<evidence type="ECO:0000313" key="1">
    <source>
        <dbReference type="EMBL" id="VEP17712.1"/>
    </source>
</evidence>
<name>A0A563W1Z2_9CYAN</name>